<dbReference type="UniPathway" id="UPA00109">
    <property type="reaction ID" value="UER00181"/>
</dbReference>
<name>A0A8J7W9X8_9EURY</name>
<organism evidence="8 9">
    <name type="scientific">Methanocalculus chunghsingensis</name>
    <dbReference type="NCBI Taxonomy" id="156457"/>
    <lineage>
        <taxon>Archaea</taxon>
        <taxon>Methanobacteriati</taxon>
        <taxon>Methanobacteriota</taxon>
        <taxon>Stenosarchaea group</taxon>
        <taxon>Methanomicrobia</taxon>
        <taxon>Methanomicrobiales</taxon>
        <taxon>Methanocalculaceae</taxon>
        <taxon>Methanocalculus</taxon>
    </lineage>
</organism>
<dbReference type="SUPFAM" id="SSF51182">
    <property type="entry name" value="RmlC-like cupins"/>
    <property type="match status" value="1"/>
</dbReference>
<evidence type="ECO:0000256" key="4">
    <source>
        <dbReference type="ARBA" id="ARBA00022432"/>
    </source>
</evidence>
<dbReference type="EMBL" id="JWHL01000004">
    <property type="protein sequence ID" value="MBR1368827.1"/>
    <property type="molecule type" value="Genomic_DNA"/>
</dbReference>
<evidence type="ECO:0000256" key="1">
    <source>
        <dbReference type="ARBA" id="ARBA00004926"/>
    </source>
</evidence>
<dbReference type="GO" id="GO:0006094">
    <property type="term" value="P:gluconeogenesis"/>
    <property type="evidence" value="ECO:0007669"/>
    <property type="project" value="UniProtKB-KW"/>
</dbReference>
<evidence type="ECO:0000256" key="5">
    <source>
        <dbReference type="ARBA" id="ARBA00023152"/>
    </source>
</evidence>
<dbReference type="Proteomes" id="UP000730161">
    <property type="component" value="Unassembled WGS sequence"/>
</dbReference>
<keyword evidence="5" id="KW-0324">Glycolysis</keyword>
<dbReference type="RefSeq" id="WP_211530463.1">
    <property type="nucleotide sequence ID" value="NZ_JWHL01000004.1"/>
</dbReference>
<feature type="domain" description="Glucose-6-phosphate isomerase prokaryote" evidence="7">
    <location>
        <begin position="14"/>
        <end position="177"/>
    </location>
</feature>
<proteinExistence type="inferred from homology"/>
<evidence type="ECO:0000256" key="3">
    <source>
        <dbReference type="ARBA" id="ARBA00011952"/>
    </source>
</evidence>
<dbReference type="GO" id="GO:0004347">
    <property type="term" value="F:glucose-6-phosphate isomerase activity"/>
    <property type="evidence" value="ECO:0007669"/>
    <property type="project" value="UniProtKB-EC"/>
</dbReference>
<evidence type="ECO:0000256" key="6">
    <source>
        <dbReference type="ARBA" id="ARBA00029321"/>
    </source>
</evidence>
<dbReference type="CDD" id="cd02218">
    <property type="entry name" value="cupin_PGI"/>
    <property type="match status" value="1"/>
</dbReference>
<dbReference type="OrthoDB" id="49661at2157"/>
<dbReference type="EC" id="5.3.1.9" evidence="3"/>
<comment type="pathway">
    <text evidence="1">Carbohydrate degradation; glycolysis; D-glyceraldehyde 3-phosphate and glycerone phosphate from D-glucose: step 2/4.</text>
</comment>
<comment type="catalytic activity">
    <reaction evidence="6">
        <text>alpha-D-glucose 6-phosphate = beta-D-fructose 6-phosphate</text>
        <dbReference type="Rhea" id="RHEA:11816"/>
        <dbReference type="ChEBI" id="CHEBI:57634"/>
        <dbReference type="ChEBI" id="CHEBI:58225"/>
        <dbReference type="EC" id="5.3.1.9"/>
    </reaction>
</comment>
<keyword evidence="8" id="KW-0413">Isomerase</keyword>
<accession>A0A8J7W9X8</accession>
<gene>
    <name evidence="8" type="ORF">RJ53_04590</name>
</gene>
<dbReference type="Gene3D" id="2.60.120.10">
    <property type="entry name" value="Jelly Rolls"/>
    <property type="match status" value="1"/>
</dbReference>
<dbReference type="Pfam" id="PF06560">
    <property type="entry name" value="GPI"/>
    <property type="match status" value="1"/>
</dbReference>
<comment type="caution">
    <text evidence="8">The sequence shown here is derived from an EMBL/GenBank/DDBJ whole genome shotgun (WGS) entry which is preliminary data.</text>
</comment>
<dbReference type="AlphaFoldDB" id="A0A8J7W9X8"/>
<evidence type="ECO:0000313" key="9">
    <source>
        <dbReference type="Proteomes" id="UP000730161"/>
    </source>
</evidence>
<sequence length="234" mass="26587">MDVWKGVLPEPEVRTVEDMREVLAYPACEQQGPLYYMYRDLALTDEDHAILREGGIRYDITIITPGSVCGEFIKTKGHYHPESPGGLQYPEIYEVLSGKGHFLLQSQDLTDVVLHPATTGDKILIPPGFGHVTINPGEDPLVMANIVSRNFESDYSFFRAYRGAAYYETDDGQFLKNPLYTRVADLRFLEAVDHPEVGVVREVPLYDLIRDPLIPDLMNLPEAFTHIWENCLRD</sequence>
<dbReference type="InterPro" id="IPR011051">
    <property type="entry name" value="RmlC_Cupin_sf"/>
</dbReference>
<dbReference type="InterPro" id="IPR010551">
    <property type="entry name" value="G6P_isomerase_prok"/>
</dbReference>
<reference evidence="8" key="1">
    <citation type="submission" date="2014-12" db="EMBL/GenBank/DDBJ databases">
        <authorList>
            <person name="Huang H.-H."/>
            <person name="Chen S.-C."/>
            <person name="Lai M.-C."/>
        </authorList>
    </citation>
    <scope>NUCLEOTIDE SEQUENCE</scope>
    <source>
        <strain evidence="8">K1F9705b</strain>
    </source>
</reference>
<dbReference type="GO" id="GO:0005737">
    <property type="term" value="C:cytoplasm"/>
    <property type="evidence" value="ECO:0007669"/>
    <property type="project" value="InterPro"/>
</dbReference>
<evidence type="ECO:0000256" key="2">
    <source>
        <dbReference type="ARBA" id="ARBA00006542"/>
    </source>
</evidence>
<protein>
    <recommendedName>
        <fullName evidence="3">glucose-6-phosphate isomerase</fullName>
        <ecNumber evidence="3">5.3.1.9</ecNumber>
    </recommendedName>
</protein>
<evidence type="ECO:0000313" key="8">
    <source>
        <dbReference type="EMBL" id="MBR1368827.1"/>
    </source>
</evidence>
<dbReference type="InterPro" id="IPR014710">
    <property type="entry name" value="RmlC-like_jellyroll"/>
</dbReference>
<keyword evidence="4" id="KW-0312">Gluconeogenesis</keyword>
<keyword evidence="9" id="KW-1185">Reference proteome</keyword>
<dbReference type="GO" id="GO:0006096">
    <property type="term" value="P:glycolytic process"/>
    <property type="evidence" value="ECO:0007669"/>
    <property type="project" value="UniProtKB-UniPathway"/>
</dbReference>
<comment type="similarity">
    <text evidence="2">Belongs to the archaeal-type GPI family.</text>
</comment>
<evidence type="ECO:0000259" key="7">
    <source>
        <dbReference type="Pfam" id="PF06560"/>
    </source>
</evidence>